<dbReference type="AlphaFoldDB" id="A6GBW4"/>
<evidence type="ECO:0000313" key="1">
    <source>
        <dbReference type="EMBL" id="EDM76637.1"/>
    </source>
</evidence>
<dbReference type="EMBL" id="ABCS01000061">
    <property type="protein sequence ID" value="EDM76637.1"/>
    <property type="molecule type" value="Genomic_DNA"/>
</dbReference>
<sequence length="196" mass="20706">MDGEHAASVAGCASEPGGRVSGTLRLAVLDARIAATVGQIKRSDPGWPCCAGCDDCCRSLAELPRMGASEWARLRGAIEALDAEARRRVEAGVAALRESRRGEAGPRTCPLLDGDAGLCRVYAARPLACRSYGFAATRSGDLWCGKVEAHVEARGPEGRRALMQVNHQAVEAQVEASEEVRDLLAWWAELPAPAAG</sequence>
<protein>
    <recommendedName>
        <fullName evidence="3">YkgJ family cysteine cluster protein</fullName>
    </recommendedName>
</protein>
<reference evidence="1 2" key="1">
    <citation type="submission" date="2007-06" db="EMBL/GenBank/DDBJ databases">
        <authorList>
            <person name="Shimkets L."/>
            <person name="Ferriera S."/>
            <person name="Johnson J."/>
            <person name="Kravitz S."/>
            <person name="Beeson K."/>
            <person name="Sutton G."/>
            <person name="Rogers Y.-H."/>
            <person name="Friedman R."/>
            <person name="Frazier M."/>
            <person name="Venter J.C."/>
        </authorList>
    </citation>
    <scope>NUCLEOTIDE SEQUENCE [LARGE SCALE GENOMIC DNA]</scope>
    <source>
        <strain evidence="1 2">SIR-1</strain>
    </source>
</reference>
<dbReference type="STRING" id="391625.PPSIR1_18247"/>
<keyword evidence="2" id="KW-1185">Reference proteome</keyword>
<gene>
    <name evidence="1" type="ORF">PPSIR1_18247</name>
</gene>
<comment type="caution">
    <text evidence="1">The sequence shown here is derived from an EMBL/GenBank/DDBJ whole genome shotgun (WGS) entry which is preliminary data.</text>
</comment>
<name>A6GBW4_9BACT</name>
<proteinExistence type="predicted"/>
<accession>A6GBW4</accession>
<dbReference type="Pfam" id="PF03692">
    <property type="entry name" value="CxxCxxCC"/>
    <property type="match status" value="1"/>
</dbReference>
<evidence type="ECO:0000313" key="2">
    <source>
        <dbReference type="Proteomes" id="UP000005801"/>
    </source>
</evidence>
<dbReference type="Proteomes" id="UP000005801">
    <property type="component" value="Unassembled WGS sequence"/>
</dbReference>
<dbReference type="eggNOG" id="COG0727">
    <property type="taxonomic scope" value="Bacteria"/>
</dbReference>
<evidence type="ECO:0008006" key="3">
    <source>
        <dbReference type="Google" id="ProtNLM"/>
    </source>
</evidence>
<dbReference type="InterPro" id="IPR005358">
    <property type="entry name" value="Puta_zinc/iron-chelating_dom"/>
</dbReference>
<organism evidence="1 2">
    <name type="scientific">Plesiocystis pacifica SIR-1</name>
    <dbReference type="NCBI Taxonomy" id="391625"/>
    <lineage>
        <taxon>Bacteria</taxon>
        <taxon>Pseudomonadati</taxon>
        <taxon>Myxococcota</taxon>
        <taxon>Polyangia</taxon>
        <taxon>Nannocystales</taxon>
        <taxon>Nannocystaceae</taxon>
        <taxon>Plesiocystis</taxon>
    </lineage>
</organism>